<feature type="compositionally biased region" description="Polar residues" evidence="1">
    <location>
        <begin position="14"/>
        <end position="23"/>
    </location>
</feature>
<dbReference type="EMBL" id="CH934972">
    <property type="protein sequence ID" value="KRG07880.1"/>
    <property type="molecule type" value="Genomic_DNA"/>
</dbReference>
<feature type="compositionally biased region" description="Polar residues" evidence="1">
    <location>
        <begin position="455"/>
        <end position="474"/>
    </location>
</feature>
<feature type="region of interest" description="Disordered" evidence="1">
    <location>
        <begin position="1"/>
        <end position="23"/>
    </location>
</feature>
<proteinExistence type="predicted"/>
<reference evidence="2 3" key="1">
    <citation type="journal article" date="2007" name="Nature">
        <title>Evolution of genes and genomes on the Drosophila phylogeny.</title>
        <authorList>
            <consortium name="Drosophila 12 Genomes Consortium"/>
            <person name="Clark A.G."/>
            <person name="Eisen M.B."/>
            <person name="Smith D.R."/>
            <person name="Bergman C.M."/>
            <person name="Oliver B."/>
            <person name="Markow T.A."/>
            <person name="Kaufman T.C."/>
            <person name="Kellis M."/>
            <person name="Gelbart W."/>
            <person name="Iyer V.N."/>
            <person name="Pollard D.A."/>
            <person name="Sackton T.B."/>
            <person name="Larracuente A.M."/>
            <person name="Singh N.D."/>
            <person name="Abad J.P."/>
            <person name="Abt D.N."/>
            <person name="Adryan B."/>
            <person name="Aguade M."/>
            <person name="Akashi H."/>
            <person name="Anderson W.W."/>
            <person name="Aquadro C.F."/>
            <person name="Ardell D.H."/>
            <person name="Arguello R."/>
            <person name="Artieri C.G."/>
            <person name="Barbash D.A."/>
            <person name="Barker D."/>
            <person name="Barsanti P."/>
            <person name="Batterham P."/>
            <person name="Batzoglou S."/>
            <person name="Begun D."/>
            <person name="Bhutkar A."/>
            <person name="Blanco E."/>
            <person name="Bosak S.A."/>
            <person name="Bradley R.K."/>
            <person name="Brand A.D."/>
            <person name="Brent M.R."/>
            <person name="Brooks A.N."/>
            <person name="Brown R.H."/>
            <person name="Butlin R.K."/>
            <person name="Caggese C."/>
            <person name="Calvi B.R."/>
            <person name="Bernardo de Carvalho A."/>
            <person name="Caspi A."/>
            <person name="Castrezana S."/>
            <person name="Celniker S.E."/>
            <person name="Chang J.L."/>
            <person name="Chapple C."/>
            <person name="Chatterji S."/>
            <person name="Chinwalla A."/>
            <person name="Civetta A."/>
            <person name="Clifton S.W."/>
            <person name="Comeron J.M."/>
            <person name="Costello J.C."/>
            <person name="Coyne J.A."/>
            <person name="Daub J."/>
            <person name="David R.G."/>
            <person name="Delcher A.L."/>
            <person name="Delehaunty K."/>
            <person name="Do C.B."/>
            <person name="Ebling H."/>
            <person name="Edwards K."/>
            <person name="Eickbush T."/>
            <person name="Evans J.D."/>
            <person name="Filipski A."/>
            <person name="Findeiss S."/>
            <person name="Freyhult E."/>
            <person name="Fulton L."/>
            <person name="Fulton R."/>
            <person name="Garcia A.C."/>
            <person name="Gardiner A."/>
            <person name="Garfield D.A."/>
            <person name="Garvin B.E."/>
            <person name="Gibson G."/>
            <person name="Gilbert D."/>
            <person name="Gnerre S."/>
            <person name="Godfrey J."/>
            <person name="Good R."/>
            <person name="Gotea V."/>
            <person name="Gravely B."/>
            <person name="Greenberg A.J."/>
            <person name="Griffiths-Jones S."/>
            <person name="Gross S."/>
            <person name="Guigo R."/>
            <person name="Gustafson E.A."/>
            <person name="Haerty W."/>
            <person name="Hahn M.W."/>
            <person name="Halligan D.L."/>
            <person name="Halpern A.L."/>
            <person name="Halter G.M."/>
            <person name="Han M.V."/>
            <person name="Heger A."/>
            <person name="Hillier L."/>
            <person name="Hinrichs A.S."/>
            <person name="Holmes I."/>
            <person name="Hoskins R.A."/>
            <person name="Hubisz M.J."/>
            <person name="Hultmark D."/>
            <person name="Huntley M.A."/>
            <person name="Jaffe D.B."/>
            <person name="Jagadeeshan S."/>
            <person name="Jeck W.R."/>
            <person name="Johnson J."/>
            <person name="Jones C.D."/>
            <person name="Jordan W.C."/>
            <person name="Karpen G.H."/>
            <person name="Kataoka E."/>
            <person name="Keightley P.D."/>
            <person name="Kheradpour P."/>
            <person name="Kirkness E.F."/>
            <person name="Koerich L.B."/>
            <person name="Kristiansen K."/>
            <person name="Kudrna D."/>
            <person name="Kulathinal R.J."/>
            <person name="Kumar S."/>
            <person name="Kwok R."/>
            <person name="Lander E."/>
            <person name="Langley C.H."/>
            <person name="Lapoint R."/>
            <person name="Lazzaro B.P."/>
            <person name="Lee S.J."/>
            <person name="Levesque L."/>
            <person name="Li R."/>
            <person name="Lin C.F."/>
            <person name="Lin M.F."/>
            <person name="Lindblad-Toh K."/>
            <person name="Llopart A."/>
            <person name="Long M."/>
            <person name="Low L."/>
            <person name="Lozovsky E."/>
            <person name="Lu J."/>
            <person name="Luo M."/>
            <person name="Machado C.A."/>
            <person name="Makalowski W."/>
            <person name="Marzo M."/>
            <person name="Matsuda M."/>
            <person name="Matzkin L."/>
            <person name="McAllister B."/>
            <person name="McBride C.S."/>
            <person name="McKernan B."/>
            <person name="McKernan K."/>
            <person name="Mendez-Lago M."/>
            <person name="Minx P."/>
            <person name="Mollenhauer M.U."/>
            <person name="Montooth K."/>
            <person name="Mount S.M."/>
            <person name="Mu X."/>
            <person name="Myers E."/>
            <person name="Negre B."/>
            <person name="Newfeld S."/>
            <person name="Nielsen R."/>
            <person name="Noor M.A."/>
            <person name="O'Grady P."/>
            <person name="Pachter L."/>
            <person name="Papaceit M."/>
            <person name="Parisi M.J."/>
            <person name="Parisi M."/>
            <person name="Parts L."/>
            <person name="Pedersen J.S."/>
            <person name="Pesole G."/>
            <person name="Phillippy A.M."/>
            <person name="Ponting C.P."/>
            <person name="Pop M."/>
            <person name="Porcelli D."/>
            <person name="Powell J.R."/>
            <person name="Prohaska S."/>
            <person name="Pruitt K."/>
            <person name="Puig M."/>
            <person name="Quesneville H."/>
            <person name="Ram K.R."/>
            <person name="Rand D."/>
            <person name="Rasmussen M.D."/>
            <person name="Reed L.K."/>
            <person name="Reenan R."/>
            <person name="Reily A."/>
            <person name="Remington K.A."/>
            <person name="Rieger T.T."/>
            <person name="Ritchie M.G."/>
            <person name="Robin C."/>
            <person name="Rogers Y.H."/>
            <person name="Rohde C."/>
            <person name="Rozas J."/>
            <person name="Rubenfield M.J."/>
            <person name="Ruiz A."/>
            <person name="Russo S."/>
            <person name="Salzberg S.L."/>
            <person name="Sanchez-Gracia A."/>
            <person name="Saranga D.J."/>
            <person name="Sato H."/>
            <person name="Schaeffer S.W."/>
            <person name="Schatz M.C."/>
            <person name="Schlenke T."/>
            <person name="Schwartz R."/>
            <person name="Segarra C."/>
            <person name="Singh R.S."/>
            <person name="Sirot L."/>
            <person name="Sirota M."/>
            <person name="Sisneros N.B."/>
            <person name="Smith C.D."/>
            <person name="Smith T.F."/>
            <person name="Spieth J."/>
            <person name="Stage D.E."/>
            <person name="Stark A."/>
            <person name="Stephan W."/>
            <person name="Strausberg R.L."/>
            <person name="Strempel S."/>
            <person name="Sturgill D."/>
            <person name="Sutton G."/>
            <person name="Sutton G.G."/>
            <person name="Tao W."/>
            <person name="Teichmann S."/>
            <person name="Tobari Y.N."/>
            <person name="Tomimura Y."/>
            <person name="Tsolas J.M."/>
            <person name="Valente V.L."/>
            <person name="Venter E."/>
            <person name="Venter J.C."/>
            <person name="Vicario S."/>
            <person name="Vieira F.G."/>
            <person name="Vilella A.J."/>
            <person name="Villasante A."/>
            <person name="Walenz B."/>
            <person name="Wang J."/>
            <person name="Wasserman M."/>
            <person name="Watts T."/>
            <person name="Wilson D."/>
            <person name="Wilson R.K."/>
            <person name="Wing R.A."/>
            <person name="Wolfner M.F."/>
            <person name="Wong A."/>
            <person name="Wong G.K."/>
            <person name="Wu C.I."/>
            <person name="Wu G."/>
            <person name="Yamamoto D."/>
            <person name="Yang H.P."/>
            <person name="Yang S.P."/>
            <person name="Yorke J.A."/>
            <person name="Yoshida K."/>
            <person name="Zdobnov E."/>
            <person name="Zhang P."/>
            <person name="Zhang Y."/>
            <person name="Zimin A.V."/>
            <person name="Baldwin J."/>
            <person name="Abdouelleil A."/>
            <person name="Abdulkadir J."/>
            <person name="Abebe A."/>
            <person name="Abera B."/>
            <person name="Abreu J."/>
            <person name="Acer S.C."/>
            <person name="Aftuck L."/>
            <person name="Alexander A."/>
            <person name="An P."/>
            <person name="Anderson E."/>
            <person name="Anderson S."/>
            <person name="Arachi H."/>
            <person name="Azer M."/>
            <person name="Bachantsang P."/>
            <person name="Barry A."/>
            <person name="Bayul T."/>
            <person name="Berlin A."/>
            <person name="Bessette D."/>
            <person name="Bloom T."/>
            <person name="Blye J."/>
            <person name="Boguslavskiy L."/>
            <person name="Bonnet C."/>
            <person name="Boukhgalter B."/>
            <person name="Bourzgui I."/>
            <person name="Brown A."/>
            <person name="Cahill P."/>
            <person name="Channer S."/>
            <person name="Cheshatsang Y."/>
            <person name="Chuda L."/>
            <person name="Citroen M."/>
            <person name="Collymore A."/>
            <person name="Cooke P."/>
            <person name="Costello M."/>
            <person name="D'Aco K."/>
            <person name="Daza R."/>
            <person name="De Haan G."/>
            <person name="DeGray S."/>
            <person name="DeMaso C."/>
            <person name="Dhargay N."/>
            <person name="Dooley K."/>
            <person name="Dooley E."/>
            <person name="Doricent M."/>
            <person name="Dorje P."/>
            <person name="Dorjee K."/>
            <person name="Dupes A."/>
            <person name="Elong R."/>
            <person name="Falk J."/>
            <person name="Farina A."/>
            <person name="Faro S."/>
            <person name="Ferguson D."/>
            <person name="Fisher S."/>
            <person name="Foley C.D."/>
            <person name="Franke A."/>
            <person name="Friedrich D."/>
            <person name="Gadbois L."/>
            <person name="Gearin G."/>
            <person name="Gearin C.R."/>
            <person name="Giannoukos G."/>
            <person name="Goode T."/>
            <person name="Graham J."/>
            <person name="Grandbois E."/>
            <person name="Grewal S."/>
            <person name="Gyaltsen K."/>
            <person name="Hafez N."/>
            <person name="Hagos B."/>
            <person name="Hall J."/>
            <person name="Henson C."/>
            <person name="Hollinger A."/>
            <person name="Honan T."/>
            <person name="Huard M.D."/>
            <person name="Hughes L."/>
            <person name="Hurhula B."/>
            <person name="Husby M.E."/>
            <person name="Kamat A."/>
            <person name="Kanga B."/>
            <person name="Kashin S."/>
            <person name="Khazanovich D."/>
            <person name="Kisner P."/>
            <person name="Lance K."/>
            <person name="Lara M."/>
            <person name="Lee W."/>
            <person name="Lennon N."/>
            <person name="Letendre F."/>
            <person name="LeVine R."/>
            <person name="Lipovsky A."/>
            <person name="Liu X."/>
            <person name="Liu J."/>
            <person name="Liu S."/>
            <person name="Lokyitsang T."/>
            <person name="Lokyitsang Y."/>
            <person name="Lubonja R."/>
            <person name="Lui A."/>
            <person name="MacDonald P."/>
            <person name="Magnisalis V."/>
            <person name="Maru K."/>
            <person name="Matthews C."/>
            <person name="McCusker W."/>
            <person name="McDonough S."/>
            <person name="Mehta T."/>
            <person name="Meldrim J."/>
            <person name="Meneus L."/>
            <person name="Mihai O."/>
            <person name="Mihalev A."/>
            <person name="Mihova T."/>
            <person name="Mittelman R."/>
            <person name="Mlenga V."/>
            <person name="Montmayeur A."/>
            <person name="Mulrain L."/>
            <person name="Navidi A."/>
            <person name="Naylor J."/>
            <person name="Negash T."/>
            <person name="Nguyen T."/>
            <person name="Nguyen N."/>
            <person name="Nicol R."/>
            <person name="Norbu C."/>
            <person name="Norbu N."/>
            <person name="Novod N."/>
            <person name="O'Neill B."/>
            <person name="Osman S."/>
            <person name="Markiewicz E."/>
            <person name="Oyono O.L."/>
            <person name="Patti C."/>
            <person name="Phunkhang P."/>
            <person name="Pierre F."/>
            <person name="Priest M."/>
            <person name="Raghuraman S."/>
            <person name="Rege F."/>
            <person name="Reyes R."/>
            <person name="Rise C."/>
            <person name="Rogov P."/>
            <person name="Ross K."/>
            <person name="Ryan E."/>
            <person name="Settipalli S."/>
            <person name="Shea T."/>
            <person name="Sherpa N."/>
            <person name="Shi L."/>
            <person name="Shih D."/>
            <person name="Sparrow T."/>
            <person name="Spaulding J."/>
            <person name="Stalker J."/>
            <person name="Stange-Thomann N."/>
            <person name="Stavropoulos S."/>
            <person name="Stone C."/>
            <person name="Strader C."/>
            <person name="Tesfaye S."/>
            <person name="Thomson T."/>
            <person name="Thoulutsang Y."/>
            <person name="Thoulutsang D."/>
            <person name="Topham K."/>
            <person name="Topping I."/>
            <person name="Tsamla T."/>
            <person name="Vassiliev H."/>
            <person name="Vo A."/>
            <person name="Wangchuk T."/>
            <person name="Wangdi T."/>
            <person name="Weiand M."/>
            <person name="Wilkinson J."/>
            <person name="Wilson A."/>
            <person name="Yadav S."/>
            <person name="Young G."/>
            <person name="Yu Q."/>
            <person name="Zembek L."/>
            <person name="Zhong D."/>
            <person name="Zimmer A."/>
            <person name="Zwirko Z."/>
            <person name="Jaffe D.B."/>
            <person name="Alvarez P."/>
            <person name="Brockman W."/>
            <person name="Butler J."/>
            <person name="Chin C."/>
            <person name="Gnerre S."/>
            <person name="Grabherr M."/>
            <person name="Kleber M."/>
            <person name="Mauceli E."/>
            <person name="MacCallum I."/>
        </authorList>
    </citation>
    <scope>NUCLEOTIDE SEQUENCE [LARGE SCALE GENOMIC DNA]</scope>
    <source>
        <strain evidence="3">Tucson 15081-1352.22</strain>
    </source>
</reference>
<evidence type="ECO:0000313" key="3">
    <source>
        <dbReference type="Proteomes" id="UP000009192"/>
    </source>
</evidence>
<keyword evidence="3" id="KW-1185">Reference proteome</keyword>
<feature type="compositionally biased region" description="Low complexity" evidence="1">
    <location>
        <begin position="378"/>
        <end position="391"/>
    </location>
</feature>
<evidence type="ECO:0000256" key="1">
    <source>
        <dbReference type="SAM" id="MobiDB-lite"/>
    </source>
</evidence>
<dbReference type="InParanoid" id="A0A0Q9XVN5"/>
<organism evidence="2 3">
    <name type="scientific">Drosophila mojavensis</name>
    <name type="common">Fruit fly</name>
    <dbReference type="NCBI Taxonomy" id="7230"/>
    <lineage>
        <taxon>Eukaryota</taxon>
        <taxon>Metazoa</taxon>
        <taxon>Ecdysozoa</taxon>
        <taxon>Arthropoda</taxon>
        <taxon>Hexapoda</taxon>
        <taxon>Insecta</taxon>
        <taxon>Pterygota</taxon>
        <taxon>Neoptera</taxon>
        <taxon>Endopterygota</taxon>
        <taxon>Diptera</taxon>
        <taxon>Brachycera</taxon>
        <taxon>Muscomorpha</taxon>
        <taxon>Ephydroidea</taxon>
        <taxon>Drosophilidae</taxon>
        <taxon>Drosophila</taxon>
    </lineage>
</organism>
<name>A0A0Q9XVN5_DROMO</name>
<feature type="region of interest" description="Disordered" evidence="1">
    <location>
        <begin position="350"/>
        <end position="478"/>
    </location>
</feature>
<feature type="compositionally biased region" description="Low complexity" evidence="1">
    <location>
        <begin position="143"/>
        <end position="160"/>
    </location>
</feature>
<feature type="compositionally biased region" description="Low complexity" evidence="1">
    <location>
        <begin position="411"/>
        <end position="428"/>
    </location>
</feature>
<protein>
    <submittedName>
        <fullName evidence="2">Uncharacterized protein</fullName>
    </submittedName>
</protein>
<feature type="compositionally biased region" description="Basic and acidic residues" evidence="1">
    <location>
        <begin position="1"/>
        <end position="11"/>
    </location>
</feature>
<feature type="compositionally biased region" description="Polar residues" evidence="1">
    <location>
        <begin position="187"/>
        <end position="206"/>
    </location>
</feature>
<evidence type="ECO:0000313" key="2">
    <source>
        <dbReference type="EMBL" id="KRG07880.1"/>
    </source>
</evidence>
<accession>A0A0Q9XVN5</accession>
<feature type="compositionally biased region" description="Low complexity" evidence="1">
    <location>
        <begin position="110"/>
        <end position="123"/>
    </location>
</feature>
<dbReference type="AlphaFoldDB" id="A0A0Q9XVN5"/>
<sequence>MELLKDNDEGSIRNCVSTSDNSDNVTADEMTAYQAALDAIVFKKWDYNPPASLHVGGNINKATEQRNKVQVVTTKPNIREDKRSIKKIWAPPTPTKDPEHIEDADENGISATTSTSTLSITEDTSTDIQLEVRPMDDISTVGSTTEEQTSAETATATGSAAEEKSDNTDSNSSVMTTEAPPTMETKAASTITSEKESNGSSSNILKETTITTTSETIGTIRHQNQQKDVYHLEALASAIMKPSTTSSTDAISSWDYLCKRYKRYLPVDMELLKDNDEGSIRNCVSTSDNSDNVTADEMTAYQAALDAIVFKKWDYNPPASLHVGGNINKATEQRNKVQVVTTKPNIREDKRSIKKIWAPPTPTKDPEHIEDADENGISATTSTSTLSITEDTSTDIQLEVRPMDDISTVGSTTEEQTSAETATATGSAAEEKSDNTDSNSSVMTTEAPPTMETKAASTITSEKESNGSSSNILKETTITTTSETIGTIRHQNQQKDVYHLEALASAIMKPSTTSSTDAISCINATNDDTYKPQKFFKEARLHLAWEPPPEQKTKVMVAYSVYLDVTFSAPCRMFRHEHKDCKHDHFVKNTNNY</sequence>
<feature type="region of interest" description="Disordered" evidence="1">
    <location>
        <begin position="88"/>
        <end position="208"/>
    </location>
</feature>
<gene>
    <name evidence="2" type="primary">Dmoj\GI25652</name>
    <name evidence="2" type="ORF">Dmoj_GI25652</name>
</gene>
<dbReference type="Proteomes" id="UP000009192">
    <property type="component" value="Unassembled WGS sequence"/>
</dbReference>
<dbReference type="KEGG" id="dmo:Dmoj_GI25652"/>